<dbReference type="Pfam" id="PF00098">
    <property type="entry name" value="zf-CCHC"/>
    <property type="match status" value="1"/>
</dbReference>
<evidence type="ECO:0000256" key="2">
    <source>
        <dbReference type="SAM" id="MobiDB-lite"/>
    </source>
</evidence>
<evidence type="ECO:0000313" key="4">
    <source>
        <dbReference type="EMBL" id="GJS90247.1"/>
    </source>
</evidence>
<name>A0ABQ4ZM41_9ASTR</name>
<keyword evidence="4" id="KW-0695">RNA-directed DNA polymerase</keyword>
<dbReference type="EMBL" id="BQNB010011412">
    <property type="protein sequence ID" value="GJS90247.1"/>
    <property type="molecule type" value="Genomic_DNA"/>
</dbReference>
<keyword evidence="4" id="KW-0548">Nucleotidyltransferase</keyword>
<keyword evidence="5" id="KW-1185">Reference proteome</keyword>
<feature type="compositionally biased region" description="Basic and acidic residues" evidence="2">
    <location>
        <begin position="183"/>
        <end position="204"/>
    </location>
</feature>
<feature type="region of interest" description="Disordered" evidence="2">
    <location>
        <begin position="170"/>
        <end position="221"/>
    </location>
</feature>
<evidence type="ECO:0000259" key="3">
    <source>
        <dbReference type="PROSITE" id="PS50158"/>
    </source>
</evidence>
<organism evidence="4 5">
    <name type="scientific">Tanacetum coccineum</name>
    <dbReference type="NCBI Taxonomy" id="301880"/>
    <lineage>
        <taxon>Eukaryota</taxon>
        <taxon>Viridiplantae</taxon>
        <taxon>Streptophyta</taxon>
        <taxon>Embryophyta</taxon>
        <taxon>Tracheophyta</taxon>
        <taxon>Spermatophyta</taxon>
        <taxon>Magnoliopsida</taxon>
        <taxon>eudicotyledons</taxon>
        <taxon>Gunneridae</taxon>
        <taxon>Pentapetalae</taxon>
        <taxon>asterids</taxon>
        <taxon>campanulids</taxon>
        <taxon>Asterales</taxon>
        <taxon>Asteraceae</taxon>
        <taxon>Asteroideae</taxon>
        <taxon>Anthemideae</taxon>
        <taxon>Anthemidinae</taxon>
        <taxon>Tanacetum</taxon>
    </lineage>
</organism>
<reference evidence="4" key="2">
    <citation type="submission" date="2022-01" db="EMBL/GenBank/DDBJ databases">
        <authorList>
            <person name="Yamashiro T."/>
            <person name="Shiraishi A."/>
            <person name="Satake H."/>
            <person name="Nakayama K."/>
        </authorList>
    </citation>
    <scope>NUCLEOTIDE SEQUENCE</scope>
</reference>
<feature type="domain" description="CCHC-type" evidence="3">
    <location>
        <begin position="68"/>
        <end position="82"/>
    </location>
</feature>
<keyword evidence="1" id="KW-0862">Zinc</keyword>
<dbReference type="InterPro" id="IPR001878">
    <property type="entry name" value="Znf_CCHC"/>
</dbReference>
<dbReference type="PROSITE" id="PS50158">
    <property type="entry name" value="ZF_CCHC"/>
    <property type="match status" value="1"/>
</dbReference>
<dbReference type="Proteomes" id="UP001151760">
    <property type="component" value="Unassembled WGS sequence"/>
</dbReference>
<keyword evidence="1" id="KW-0479">Metal-binding</keyword>
<proteinExistence type="predicted"/>
<dbReference type="GO" id="GO:0003964">
    <property type="term" value="F:RNA-directed DNA polymerase activity"/>
    <property type="evidence" value="ECO:0007669"/>
    <property type="project" value="UniProtKB-KW"/>
</dbReference>
<keyword evidence="4" id="KW-0808">Transferase</keyword>
<comment type="caution">
    <text evidence="4">The sequence shown here is derived from an EMBL/GenBank/DDBJ whole genome shotgun (WGS) entry which is preliminary data.</text>
</comment>
<dbReference type="InterPro" id="IPR036875">
    <property type="entry name" value="Znf_CCHC_sf"/>
</dbReference>
<accession>A0ABQ4ZM41</accession>
<dbReference type="SUPFAM" id="SSF57756">
    <property type="entry name" value="Retrovirus zinc finger-like domains"/>
    <property type="match status" value="1"/>
</dbReference>
<gene>
    <name evidence="4" type="ORF">Tco_0772883</name>
</gene>
<feature type="region of interest" description="Disordered" evidence="2">
    <location>
        <begin position="1"/>
        <end position="29"/>
    </location>
</feature>
<evidence type="ECO:0000313" key="5">
    <source>
        <dbReference type="Proteomes" id="UP001151760"/>
    </source>
</evidence>
<dbReference type="Gene3D" id="4.10.60.10">
    <property type="entry name" value="Zinc finger, CCHC-type"/>
    <property type="match status" value="1"/>
</dbReference>
<keyword evidence="1" id="KW-0863">Zinc-finger</keyword>
<reference evidence="4" key="1">
    <citation type="journal article" date="2022" name="Int. J. Mol. Sci.">
        <title>Draft Genome of Tanacetum Coccineum: Genomic Comparison of Closely Related Tanacetum-Family Plants.</title>
        <authorList>
            <person name="Yamashiro T."/>
            <person name="Shiraishi A."/>
            <person name="Nakayama K."/>
            <person name="Satake H."/>
        </authorList>
    </citation>
    <scope>NUCLEOTIDE SEQUENCE</scope>
</reference>
<evidence type="ECO:0000256" key="1">
    <source>
        <dbReference type="PROSITE-ProRule" id="PRU00047"/>
    </source>
</evidence>
<sequence length="221" mass="25102">MKVNDHQNNYSHQQQPLQEQNVAKSNNRDRQKEAVWGFFAQRALDAIFHHNARAPRSPQLQHWEMVGFECGAPGHFKRDCPKLKNKDGGNGNAQGWVYAVGNAEKRGNASGNPDSNVVTVIIIFKASRVQAKGSSLCGADIYQERETIVRKQIKDVPSYETFTEVFPEDLPGLPPARPVGISERSDPWPRPNSDHRIDWHHPNEELSEQLQELSRQRIHKA</sequence>
<feature type="compositionally biased region" description="Polar residues" evidence="2">
    <location>
        <begin position="1"/>
        <end position="25"/>
    </location>
</feature>
<protein>
    <submittedName>
        <fullName evidence="4">Reverse transcriptase domain-containing protein</fullName>
    </submittedName>
</protein>